<dbReference type="RefSeq" id="XP_018298346.1">
    <property type="nucleotide sequence ID" value="XM_018443661.1"/>
</dbReference>
<dbReference type="InterPro" id="IPR041734">
    <property type="entry name" value="NAGK-fArgBP"/>
</dbReference>
<evidence type="ECO:0000259" key="10">
    <source>
        <dbReference type="PROSITE" id="PS51731"/>
    </source>
</evidence>
<dbReference type="GO" id="GO:0006526">
    <property type="term" value="P:L-arginine biosynthetic process"/>
    <property type="evidence" value="ECO:0007669"/>
    <property type="project" value="UniProtKB-UniPathway"/>
</dbReference>
<keyword evidence="8" id="KW-0067">ATP-binding</keyword>
<dbReference type="PANTHER" id="PTHR23342">
    <property type="entry name" value="N-ACETYLGLUTAMATE SYNTHASE"/>
    <property type="match status" value="1"/>
</dbReference>
<name>A0A162Q5M1_PHYB8</name>
<dbReference type="EMBL" id="KV440971">
    <property type="protein sequence ID" value="OAD80306.1"/>
    <property type="molecule type" value="Genomic_DNA"/>
</dbReference>
<reference evidence="12" key="1">
    <citation type="submission" date="2015-06" db="EMBL/GenBank/DDBJ databases">
        <title>Expansion of signal transduction pathways in fungi by whole-genome duplication.</title>
        <authorList>
            <consortium name="DOE Joint Genome Institute"/>
            <person name="Corrochano L.M."/>
            <person name="Kuo A."/>
            <person name="Marcet-Houben M."/>
            <person name="Polaino S."/>
            <person name="Salamov A."/>
            <person name="Villalobos J.M."/>
            <person name="Alvarez M.I."/>
            <person name="Avalos J."/>
            <person name="Benito E.P."/>
            <person name="Benoit I."/>
            <person name="Burger G."/>
            <person name="Camino L.P."/>
            <person name="Canovas D."/>
            <person name="Cerda-Olmedo E."/>
            <person name="Cheng J.-F."/>
            <person name="Dominguez A."/>
            <person name="Elias M."/>
            <person name="Eslava A.P."/>
            <person name="Glaser F."/>
            <person name="Grimwood J."/>
            <person name="Gutierrez G."/>
            <person name="Heitman J."/>
            <person name="Henrissat B."/>
            <person name="Iturriaga E.A."/>
            <person name="Lang B.F."/>
            <person name="Lavin J.L."/>
            <person name="Lee S."/>
            <person name="Li W."/>
            <person name="Lindquist E."/>
            <person name="Lopez-Garcia S."/>
            <person name="Luque E.M."/>
            <person name="Marcos A.T."/>
            <person name="Martin J."/>
            <person name="McCluskey K."/>
            <person name="Medina H.R."/>
            <person name="Miralles-Duran A."/>
            <person name="Miyazaki A."/>
            <person name="Munoz-Torres E."/>
            <person name="Oguiza J.A."/>
            <person name="Ohm R."/>
            <person name="Olmedo M."/>
            <person name="Orejas M."/>
            <person name="Ortiz-Castellanos L."/>
            <person name="Pisabarro A.G."/>
            <person name="Rodriguez-Romero J."/>
            <person name="Ruiz-Herrera J."/>
            <person name="Ruiz-Vazquez R."/>
            <person name="Sanz C."/>
            <person name="Schackwitz W."/>
            <person name="Schmutz J."/>
            <person name="Shahriari M."/>
            <person name="Shelest E."/>
            <person name="Silva-Franco F."/>
            <person name="Soanes D."/>
            <person name="Syed K."/>
            <person name="Tagua V.G."/>
            <person name="Talbot N.J."/>
            <person name="Thon M."/>
            <person name="De vries R.P."/>
            <person name="Wiebenga A."/>
            <person name="Yadav J.S."/>
            <person name="Braun E.L."/>
            <person name="Baker S."/>
            <person name="Garre V."/>
            <person name="Horwitz B."/>
            <person name="Torres-Martinez S."/>
            <person name="Idnurm A."/>
            <person name="Herrera-Estrella A."/>
            <person name="Gabaldon T."/>
            <person name="Grigoriev I.V."/>
        </authorList>
    </citation>
    <scope>NUCLEOTIDE SEQUENCE [LARGE SCALE GENOMIC DNA]</scope>
    <source>
        <strain evidence="12">NRRL 1555(-)</strain>
    </source>
</reference>
<dbReference type="OrthoDB" id="438291at2759"/>
<dbReference type="GO" id="GO:0003942">
    <property type="term" value="F:N-acetyl-gamma-glutamyl-phosphate reductase activity"/>
    <property type="evidence" value="ECO:0007669"/>
    <property type="project" value="TreeGrafter"/>
</dbReference>
<keyword evidence="6" id="KW-0547">Nucleotide-binding</keyword>
<dbReference type="SUPFAM" id="SSF53633">
    <property type="entry name" value="Carbamate kinase-like"/>
    <property type="match status" value="1"/>
</dbReference>
<keyword evidence="4" id="KW-0028">Amino-acid biosynthesis</keyword>
<gene>
    <name evidence="11" type="ORF">PHYBLDRAFT_87361</name>
</gene>
<dbReference type="InterPro" id="IPR011242">
    <property type="entry name" value="ArgB_GNAT"/>
</dbReference>
<evidence type="ECO:0000256" key="1">
    <source>
        <dbReference type="ARBA" id="ARBA00004828"/>
    </source>
</evidence>
<evidence type="ECO:0000256" key="2">
    <source>
        <dbReference type="ARBA" id="ARBA00013065"/>
    </source>
</evidence>
<dbReference type="GO" id="GO:0005759">
    <property type="term" value="C:mitochondrial matrix"/>
    <property type="evidence" value="ECO:0007669"/>
    <property type="project" value="TreeGrafter"/>
</dbReference>
<keyword evidence="7" id="KW-0418">Kinase</keyword>
<evidence type="ECO:0000256" key="5">
    <source>
        <dbReference type="ARBA" id="ARBA00022679"/>
    </source>
</evidence>
<dbReference type="Proteomes" id="UP000077315">
    <property type="component" value="Unassembled WGS sequence"/>
</dbReference>
<comment type="pathway">
    <text evidence="1">Amino-acid biosynthesis; L-arginine biosynthesis; N(2)-acetyl-L-ornithine from L-glutamate: step 2/4.</text>
</comment>
<accession>A0A162Q5M1</accession>
<evidence type="ECO:0000256" key="4">
    <source>
        <dbReference type="ARBA" id="ARBA00022605"/>
    </source>
</evidence>
<evidence type="ECO:0000256" key="7">
    <source>
        <dbReference type="ARBA" id="ARBA00022777"/>
    </source>
</evidence>
<dbReference type="Gene3D" id="3.40.630.30">
    <property type="match status" value="1"/>
</dbReference>
<protein>
    <recommendedName>
        <fullName evidence="2">acetylglutamate kinase</fullName>
        <ecNumber evidence="2">2.7.2.8</ecNumber>
    </recommendedName>
</protein>
<evidence type="ECO:0000313" key="12">
    <source>
        <dbReference type="Proteomes" id="UP000077315"/>
    </source>
</evidence>
<feature type="domain" description="N-acetyltransferase" evidence="10">
    <location>
        <begin position="284"/>
        <end position="438"/>
    </location>
</feature>
<evidence type="ECO:0000256" key="6">
    <source>
        <dbReference type="ARBA" id="ARBA00022741"/>
    </source>
</evidence>
<dbReference type="NCBIfam" id="TIGR00761">
    <property type="entry name" value="argB"/>
    <property type="match status" value="1"/>
</dbReference>
<dbReference type="InterPro" id="IPR001048">
    <property type="entry name" value="Asp/Glu/Uridylate_kinase"/>
</dbReference>
<feature type="non-terminal residue" evidence="11">
    <location>
        <position position="1"/>
    </location>
</feature>
<dbReference type="PANTHER" id="PTHR23342:SF0">
    <property type="entry name" value="N-ACETYLGLUTAMATE SYNTHASE, MITOCHONDRIAL"/>
    <property type="match status" value="1"/>
</dbReference>
<dbReference type="InterPro" id="IPR006855">
    <property type="entry name" value="Vertebrate-like_GNAT_dom"/>
</dbReference>
<comment type="catalytic activity">
    <reaction evidence="9">
        <text>N-acetyl-L-glutamate + ATP = N-acetyl-L-glutamyl 5-phosphate + ADP</text>
        <dbReference type="Rhea" id="RHEA:14629"/>
        <dbReference type="ChEBI" id="CHEBI:30616"/>
        <dbReference type="ChEBI" id="CHEBI:44337"/>
        <dbReference type="ChEBI" id="CHEBI:57936"/>
        <dbReference type="ChEBI" id="CHEBI:456216"/>
        <dbReference type="EC" id="2.7.2.8"/>
    </reaction>
</comment>
<dbReference type="STRING" id="763407.A0A162Q5M1"/>
<dbReference type="InParanoid" id="A0A162Q5M1"/>
<dbReference type="GeneID" id="29004566"/>
<keyword evidence="3" id="KW-0055">Arginine biosynthesis</keyword>
<dbReference type="Pfam" id="PF04768">
    <property type="entry name" value="NAT"/>
    <property type="match status" value="1"/>
</dbReference>
<dbReference type="FunFam" id="3.40.1160.10:FF:000046">
    <property type="entry name" value="N-acetylglutamate kinase / N-acetylglutamate synthase"/>
    <property type="match status" value="1"/>
</dbReference>
<dbReference type="AlphaFoldDB" id="A0A162Q5M1"/>
<sequence length="438" mass="48718">ETIVKLLYNIGSRKEVEQYLRHFSSVESQKFAVIKVGGAVLTEELETLASALTFLNRVGLSPIVLHGAGPQMNDLLEKAGVEPQYEGGIRITDANTLEIARKVFMAENLKLVDALERLGTRARPIPSGVFMADYLDKSTYGYVGKITGVNKEPIESAIRAGALPILTSLAETPDGQFLNVNADVAAAELATVIEPLKIVFLNEKNGLYHGVTGEKLDVINLDEEYEDLLKEPWVRYGTKLKLTQCKELLENLPRSSSVAILSASNLHKELFTDSGAGTLIRRGHKLFKYDSLKQVDPDKLRRIMEAEDLTIKRHEQSVASYLQSLQQRQKVTIYTDEPGQVLAIIGQDLNDPSKPAVLEKFLASKTAVLNNVTDNLWSAIQKDHPKLTWKVNASEFANGMDRSWHFERSDGSLRTPQDDSTTFFYGINDPAQVKTLFD</sequence>
<evidence type="ECO:0000313" key="11">
    <source>
        <dbReference type="EMBL" id="OAD80306.1"/>
    </source>
</evidence>
<dbReference type="GO" id="GO:0005524">
    <property type="term" value="F:ATP binding"/>
    <property type="evidence" value="ECO:0007669"/>
    <property type="project" value="UniProtKB-KW"/>
</dbReference>
<evidence type="ECO:0000256" key="9">
    <source>
        <dbReference type="ARBA" id="ARBA00048141"/>
    </source>
</evidence>
<proteinExistence type="predicted"/>
<dbReference type="GO" id="GO:0003991">
    <property type="term" value="F:acetylglutamate kinase activity"/>
    <property type="evidence" value="ECO:0007669"/>
    <property type="project" value="UniProtKB-EC"/>
</dbReference>
<evidence type="ECO:0000256" key="3">
    <source>
        <dbReference type="ARBA" id="ARBA00022571"/>
    </source>
</evidence>
<dbReference type="CDD" id="cd04252">
    <property type="entry name" value="AAK_NAGK-fArgBP"/>
    <property type="match status" value="1"/>
</dbReference>
<dbReference type="PROSITE" id="PS51731">
    <property type="entry name" value="GNAT_NAGS"/>
    <property type="match status" value="1"/>
</dbReference>
<dbReference type="VEuPathDB" id="FungiDB:PHYBLDRAFT_87361"/>
<keyword evidence="5" id="KW-0808">Transferase</keyword>
<dbReference type="EC" id="2.7.2.8" evidence="2"/>
<dbReference type="InterPro" id="IPR004662">
    <property type="entry name" value="AcgluKinase_fam"/>
</dbReference>
<dbReference type="Gene3D" id="3.40.1160.10">
    <property type="entry name" value="Acetylglutamate kinase-like"/>
    <property type="match status" value="1"/>
</dbReference>
<keyword evidence="12" id="KW-1185">Reference proteome</keyword>
<organism evidence="11 12">
    <name type="scientific">Phycomyces blakesleeanus (strain ATCC 8743b / DSM 1359 / FGSC 10004 / NBRC 33097 / NRRL 1555)</name>
    <dbReference type="NCBI Taxonomy" id="763407"/>
    <lineage>
        <taxon>Eukaryota</taxon>
        <taxon>Fungi</taxon>
        <taxon>Fungi incertae sedis</taxon>
        <taxon>Mucoromycota</taxon>
        <taxon>Mucoromycotina</taxon>
        <taxon>Mucoromycetes</taxon>
        <taxon>Mucorales</taxon>
        <taxon>Phycomycetaceae</taxon>
        <taxon>Phycomyces</taxon>
    </lineage>
</organism>
<evidence type="ECO:0000256" key="8">
    <source>
        <dbReference type="ARBA" id="ARBA00022840"/>
    </source>
</evidence>
<dbReference type="PIRSF" id="PIRSF036441">
    <property type="entry name" value="NAGK_DUF619"/>
    <property type="match status" value="1"/>
</dbReference>
<dbReference type="InterPro" id="IPR036393">
    <property type="entry name" value="AceGlu_kinase-like_sf"/>
</dbReference>
<dbReference type="UniPathway" id="UPA00068">
    <property type="reaction ID" value="UER00107"/>
</dbReference>
<feature type="non-terminal residue" evidence="11">
    <location>
        <position position="438"/>
    </location>
</feature>
<dbReference type="Pfam" id="PF00696">
    <property type="entry name" value="AA_kinase"/>
    <property type="match status" value="1"/>
</dbReference>